<feature type="transmembrane region" description="Helical" evidence="1">
    <location>
        <begin position="170"/>
        <end position="203"/>
    </location>
</feature>
<keyword evidence="1" id="KW-0472">Membrane</keyword>
<keyword evidence="1" id="KW-1133">Transmembrane helix</keyword>
<evidence type="ECO:0000313" key="3">
    <source>
        <dbReference type="Proteomes" id="UP000182237"/>
    </source>
</evidence>
<feature type="transmembrane region" description="Helical" evidence="1">
    <location>
        <begin position="223"/>
        <end position="242"/>
    </location>
</feature>
<evidence type="ECO:0000256" key="1">
    <source>
        <dbReference type="SAM" id="Phobius"/>
    </source>
</evidence>
<organism evidence="2 3">
    <name type="scientific">Corynebacterium timonense</name>
    <dbReference type="NCBI Taxonomy" id="441500"/>
    <lineage>
        <taxon>Bacteria</taxon>
        <taxon>Bacillati</taxon>
        <taxon>Actinomycetota</taxon>
        <taxon>Actinomycetes</taxon>
        <taxon>Mycobacteriales</taxon>
        <taxon>Corynebacteriaceae</taxon>
        <taxon>Corynebacterium</taxon>
    </lineage>
</organism>
<keyword evidence="1" id="KW-0812">Transmembrane</keyword>
<keyword evidence="3" id="KW-1185">Reference proteome</keyword>
<dbReference type="EMBL" id="LT629765">
    <property type="protein sequence ID" value="SDS52118.1"/>
    <property type="molecule type" value="Genomic_DNA"/>
</dbReference>
<feature type="transmembrane region" description="Helical" evidence="1">
    <location>
        <begin position="365"/>
        <end position="392"/>
    </location>
</feature>
<gene>
    <name evidence="2" type="ORF">SAMN04488539_1837</name>
</gene>
<name>A0A1H1SW87_9CORY</name>
<dbReference type="Proteomes" id="UP000182237">
    <property type="component" value="Chromosome I"/>
</dbReference>
<reference evidence="2 3" key="1">
    <citation type="submission" date="2016-10" db="EMBL/GenBank/DDBJ databases">
        <authorList>
            <person name="de Groot N.N."/>
        </authorList>
    </citation>
    <scope>NUCLEOTIDE SEQUENCE [LARGE SCALE GENOMIC DNA]</scope>
    <source>
        <strain evidence="2 3">DSM 45434</strain>
    </source>
</reference>
<feature type="transmembrane region" description="Helical" evidence="1">
    <location>
        <begin position="101"/>
        <end position="127"/>
    </location>
</feature>
<feature type="transmembrane region" description="Helical" evidence="1">
    <location>
        <begin position="6"/>
        <end position="30"/>
    </location>
</feature>
<feature type="transmembrane region" description="Helical" evidence="1">
    <location>
        <begin position="299"/>
        <end position="317"/>
    </location>
</feature>
<protein>
    <submittedName>
        <fullName evidence="2">Uncharacterized protein</fullName>
    </submittedName>
</protein>
<feature type="transmembrane region" description="Helical" evidence="1">
    <location>
        <begin position="133"/>
        <end position="150"/>
    </location>
</feature>
<feature type="transmembrane region" description="Helical" evidence="1">
    <location>
        <begin position="448"/>
        <end position="465"/>
    </location>
</feature>
<evidence type="ECO:0000313" key="2">
    <source>
        <dbReference type="EMBL" id="SDS52118.1"/>
    </source>
</evidence>
<dbReference type="STRING" id="1203190.GCA_000312345_01083"/>
<accession>A0A1H1SW87</accession>
<feature type="transmembrane region" description="Helical" evidence="1">
    <location>
        <begin position="398"/>
        <end position="416"/>
    </location>
</feature>
<sequence length="474" mass="50613">MPLNPIVLMHFLPAMFGVVIACEVLVWGFVVRRAAPQLAADIPTVTGFDGADGTYFLFAFASIPALIDVLAHVTRLATSARLEPGPFVQALPTLSVSTRDALTAFIAVPLVCRWAIFWSPLIVVAVFTANSSVWRLSAAVLCFSIALYGASAYRRLLLFVWLPVPAPMNWFVAVLIVILSAAAGVAAGSSVASIGAVLHVAGGAPTELSVPLAPVLFFVTRPAVAWTLALLALAAGVIFLLFTRRLILTAPRLYSHRVPRVKALVSLRAPGATAGQLDRLLFPVVGEQWVRIMWTRPSTIAACFALSAAAGLTLTSTGPLPEALSVFVVVPALTAPLAEHFRSVDPRENLLRYRFHAEMSCTAETWIVFRLFMAIALGLLPLLVSSALWLVASDTSPAIAFGPLFAFVSVRSFFAFSPAGKGALLTLMLLCELGTSYALGFITLWSAVAGWCVLACVFTTATFVTRSRLSTVKL</sequence>
<dbReference type="AlphaFoldDB" id="A0A1H1SW87"/>
<proteinExistence type="predicted"/>